<evidence type="ECO:0000313" key="4">
    <source>
        <dbReference type="EMBL" id="TBU29306.1"/>
    </source>
</evidence>
<gene>
    <name evidence="4" type="ORF">BD311DRAFT_787939</name>
</gene>
<dbReference type="AlphaFoldDB" id="A0A4Q9MSU0"/>
<evidence type="ECO:0000256" key="1">
    <source>
        <dbReference type="SAM" id="Coils"/>
    </source>
</evidence>
<dbReference type="InterPro" id="IPR046520">
    <property type="entry name" value="DUF6697"/>
</dbReference>
<name>A0A4Q9MSU0_9APHY</name>
<keyword evidence="1" id="KW-0175">Coiled coil</keyword>
<evidence type="ECO:0000259" key="3">
    <source>
        <dbReference type="Pfam" id="PF20411"/>
    </source>
</evidence>
<accession>A0A4Q9MSU0</accession>
<reference evidence="4" key="1">
    <citation type="submission" date="2019-01" db="EMBL/GenBank/DDBJ databases">
        <title>Draft genome sequences of three monokaryotic isolates of the white-rot basidiomycete fungus Dichomitus squalens.</title>
        <authorList>
            <consortium name="DOE Joint Genome Institute"/>
            <person name="Lopez S.C."/>
            <person name="Andreopoulos B."/>
            <person name="Pangilinan J."/>
            <person name="Lipzen A."/>
            <person name="Riley R."/>
            <person name="Ahrendt S."/>
            <person name="Ng V."/>
            <person name="Barry K."/>
            <person name="Daum C."/>
            <person name="Grigoriev I.V."/>
            <person name="Hilden K.S."/>
            <person name="Makela M.R."/>
            <person name="de Vries R.P."/>
        </authorList>
    </citation>
    <scope>NUCLEOTIDE SEQUENCE [LARGE SCALE GENOMIC DNA]</scope>
    <source>
        <strain evidence="4">OM18370.1</strain>
    </source>
</reference>
<dbReference type="Proteomes" id="UP000292957">
    <property type="component" value="Unassembled WGS sequence"/>
</dbReference>
<dbReference type="OrthoDB" id="3219211at2759"/>
<dbReference type="Pfam" id="PF20411">
    <property type="entry name" value="DUF6697"/>
    <property type="match status" value="1"/>
</dbReference>
<feature type="coiled-coil region" evidence="1">
    <location>
        <begin position="39"/>
        <end position="73"/>
    </location>
</feature>
<protein>
    <recommendedName>
        <fullName evidence="3">DUF6697 domain-containing protein</fullName>
    </recommendedName>
</protein>
<organism evidence="4">
    <name type="scientific">Dichomitus squalens</name>
    <dbReference type="NCBI Taxonomy" id="114155"/>
    <lineage>
        <taxon>Eukaryota</taxon>
        <taxon>Fungi</taxon>
        <taxon>Dikarya</taxon>
        <taxon>Basidiomycota</taxon>
        <taxon>Agaricomycotina</taxon>
        <taxon>Agaricomycetes</taxon>
        <taxon>Polyporales</taxon>
        <taxon>Polyporaceae</taxon>
        <taxon>Dichomitus</taxon>
    </lineage>
</organism>
<dbReference type="EMBL" id="ML143414">
    <property type="protein sequence ID" value="TBU29306.1"/>
    <property type="molecule type" value="Genomic_DNA"/>
</dbReference>
<proteinExistence type="predicted"/>
<feature type="region of interest" description="Disordered" evidence="2">
    <location>
        <begin position="506"/>
        <end position="557"/>
    </location>
</feature>
<sequence>MGMENSESVHPTEREMVIRLERLRVREALNARDATVSRLAEACASVRQKTEALAALQEEKEALQRALDRAAKRDDHGADKENLCRGSMSVKSEGAGEVGRQLVGYLKAIENKLASLKLSEGHERPTVSEIENTYKVCPIYLSDHPPVIKATSAQAIYQQLESIIGTVMKVPEEALTGPLVALRDSANVNSQWHALLPGPMTACVTPSLRDFDAPESPWTPLEGERSVALPSVSTTEKIEARYAILASLPLPSDIPDDSLTPIFIPAPYTLHDVVSTTSGLLRMQLGNYRVFQQSTTTWCPEREEHGYFLTPAFKCSTNPRVSTAHRWSVVEMSSKLDKPTECFYNKDGKWYYAGIYKSFRLDDLCTQEWECLSQETSQVLIKETLVGRKNTSPQNLYETGQLYSVGALKVACIGLQCIGFNSTLYRGLLEHAKLCMQTGKWRAQTGPAVFSNSPGLGLGASAPSWGGNLNANVSTDAIPTRSGPGSPVIMGHGAPTTSGMNLGGRTGHTFGSAPVPVPGLGLGAGPGQPSSGVRTGMQHIGPQDLSAPPGLRSAGNP</sequence>
<evidence type="ECO:0000256" key="2">
    <source>
        <dbReference type="SAM" id="MobiDB-lite"/>
    </source>
</evidence>
<feature type="domain" description="DUF6697" evidence="3">
    <location>
        <begin position="278"/>
        <end position="430"/>
    </location>
</feature>